<gene>
    <name evidence="1" type="ORF">ILYODFUR_024692</name>
</gene>
<comment type="caution">
    <text evidence="1">The sequence shown here is derived from an EMBL/GenBank/DDBJ whole genome shotgun (WGS) entry which is preliminary data.</text>
</comment>
<dbReference type="EMBL" id="JAHRIQ010002951">
    <property type="protein sequence ID" value="MEQ2222295.1"/>
    <property type="molecule type" value="Genomic_DNA"/>
</dbReference>
<accession>A0ABV0SNZ6</accession>
<name>A0ABV0SNZ6_9TELE</name>
<sequence>MVQGDLSEWDSQTNSIKGLKQTKIMDQRAKAQVCLRVNLPTQLLLRYRHNIPVLMFVAITVDFNHTSLSATCFSFVNCSTRENKTLGLFYADVKDSCISRA</sequence>
<reference evidence="1 2" key="1">
    <citation type="submission" date="2021-06" db="EMBL/GenBank/DDBJ databases">
        <authorList>
            <person name="Palmer J.M."/>
        </authorList>
    </citation>
    <scope>NUCLEOTIDE SEQUENCE [LARGE SCALE GENOMIC DNA]</scope>
    <source>
        <strain evidence="2">if_2019</strain>
        <tissue evidence="1">Muscle</tissue>
    </source>
</reference>
<dbReference type="Proteomes" id="UP001482620">
    <property type="component" value="Unassembled WGS sequence"/>
</dbReference>
<proteinExistence type="predicted"/>
<evidence type="ECO:0000313" key="1">
    <source>
        <dbReference type="EMBL" id="MEQ2222295.1"/>
    </source>
</evidence>
<evidence type="ECO:0000313" key="2">
    <source>
        <dbReference type="Proteomes" id="UP001482620"/>
    </source>
</evidence>
<organism evidence="1 2">
    <name type="scientific">Ilyodon furcidens</name>
    <name type="common">goldbreast splitfin</name>
    <dbReference type="NCBI Taxonomy" id="33524"/>
    <lineage>
        <taxon>Eukaryota</taxon>
        <taxon>Metazoa</taxon>
        <taxon>Chordata</taxon>
        <taxon>Craniata</taxon>
        <taxon>Vertebrata</taxon>
        <taxon>Euteleostomi</taxon>
        <taxon>Actinopterygii</taxon>
        <taxon>Neopterygii</taxon>
        <taxon>Teleostei</taxon>
        <taxon>Neoteleostei</taxon>
        <taxon>Acanthomorphata</taxon>
        <taxon>Ovalentaria</taxon>
        <taxon>Atherinomorphae</taxon>
        <taxon>Cyprinodontiformes</taxon>
        <taxon>Goodeidae</taxon>
        <taxon>Ilyodon</taxon>
    </lineage>
</organism>
<keyword evidence="2" id="KW-1185">Reference proteome</keyword>
<protein>
    <submittedName>
        <fullName evidence="1">Uncharacterized protein</fullName>
    </submittedName>
</protein>